<proteinExistence type="predicted"/>
<evidence type="ECO:0000313" key="1">
    <source>
        <dbReference type="EMBL" id="GAA4962568.1"/>
    </source>
</evidence>
<organism evidence="1 2">
    <name type="scientific">Yinghuangia aomiensis</name>
    <dbReference type="NCBI Taxonomy" id="676205"/>
    <lineage>
        <taxon>Bacteria</taxon>
        <taxon>Bacillati</taxon>
        <taxon>Actinomycetota</taxon>
        <taxon>Actinomycetes</taxon>
        <taxon>Kitasatosporales</taxon>
        <taxon>Streptomycetaceae</taxon>
        <taxon>Yinghuangia</taxon>
    </lineage>
</organism>
<dbReference type="Proteomes" id="UP001500466">
    <property type="component" value="Unassembled WGS sequence"/>
</dbReference>
<evidence type="ECO:0008006" key="3">
    <source>
        <dbReference type="Google" id="ProtNLM"/>
    </source>
</evidence>
<accession>A0ABP9H6Y0</accession>
<reference evidence="2" key="1">
    <citation type="journal article" date="2019" name="Int. J. Syst. Evol. Microbiol.">
        <title>The Global Catalogue of Microorganisms (GCM) 10K type strain sequencing project: providing services to taxonomists for standard genome sequencing and annotation.</title>
        <authorList>
            <consortium name="The Broad Institute Genomics Platform"/>
            <consortium name="The Broad Institute Genome Sequencing Center for Infectious Disease"/>
            <person name="Wu L."/>
            <person name="Ma J."/>
        </authorList>
    </citation>
    <scope>NUCLEOTIDE SEQUENCE [LARGE SCALE GENOMIC DNA]</scope>
    <source>
        <strain evidence="2">JCM 17986</strain>
    </source>
</reference>
<dbReference type="RefSeq" id="WP_345675747.1">
    <property type="nucleotide sequence ID" value="NZ_BAABHS010000008.1"/>
</dbReference>
<comment type="caution">
    <text evidence="1">The sequence shown here is derived from an EMBL/GenBank/DDBJ whole genome shotgun (WGS) entry which is preliminary data.</text>
</comment>
<evidence type="ECO:0000313" key="2">
    <source>
        <dbReference type="Proteomes" id="UP001500466"/>
    </source>
</evidence>
<name>A0ABP9H6Y0_9ACTN</name>
<dbReference type="EMBL" id="BAABHS010000008">
    <property type="protein sequence ID" value="GAA4962568.1"/>
    <property type="molecule type" value="Genomic_DNA"/>
</dbReference>
<gene>
    <name evidence="1" type="ORF">GCM10023205_27960</name>
</gene>
<protein>
    <recommendedName>
        <fullName evidence="3">SnoaL-like domain-containing protein</fullName>
    </recommendedName>
</protein>
<sequence>MSATAAEIDDYLSRYAGTLAAFDAGAAAELWGTPGMILDDRSAGVLDSREEMARGLERSYPLYRKLGLASVGYERLSHEQLSEKVVLVRVRWLFFDADGAQLTDSFGSYILRRDDAGLRAFVCVPADDAEKIQDLAARKGIDLFDETT</sequence>
<keyword evidence="2" id="KW-1185">Reference proteome</keyword>